<gene>
    <name evidence="6" type="ORF">L8U61_01690</name>
</gene>
<evidence type="ECO:0000313" key="7">
    <source>
        <dbReference type="Proteomes" id="UP001146453"/>
    </source>
</evidence>
<evidence type="ECO:0000313" key="6">
    <source>
        <dbReference type="EMBL" id="MCZ9290849.1"/>
    </source>
</evidence>
<dbReference type="RefSeq" id="WP_269951651.1">
    <property type="nucleotide sequence ID" value="NZ_JAKMUR010000002.1"/>
</dbReference>
<feature type="domain" description="SD-repeat containing protein B" evidence="5">
    <location>
        <begin position="1095"/>
        <end position="1168"/>
    </location>
</feature>
<feature type="compositionally biased region" description="Low complexity" evidence="4">
    <location>
        <begin position="35"/>
        <end position="45"/>
    </location>
</feature>
<evidence type="ECO:0000256" key="1">
    <source>
        <dbReference type="ARBA" id="ARBA00004613"/>
    </source>
</evidence>
<dbReference type="Gene3D" id="2.60.40.10">
    <property type="entry name" value="Immunoglobulins"/>
    <property type="match status" value="8"/>
</dbReference>
<feature type="region of interest" description="Disordered" evidence="4">
    <location>
        <begin position="212"/>
        <end position="231"/>
    </location>
</feature>
<sequence length="1355" mass="145577">MNFFDANGNPLPAIKENIAQTADRRIQVWKDSDQGGDSSQDTGGSYYTVDEENPNRPQDPNEVLWQADASWNYNPTTKTGDTWIEDGTIIELTHQTENGDCVQDPNYTVDLNDQSFANVSARVAPRPTEATAEFEWAIHEVIGDYVWYDTNRDGIQGADERGAAKVEVTVTSADGQWTTTTTTDENGSYRVIVPSPGTYNVEFAVPEGYEPTGTNVEGSTPENDSNGASTTVTVSEGQDDLNLDLGLVEPVPDPKPELASVGDRVWIDANRNGVQDEGEENLAGVTVTVTPPAGSDEQPRTATTDADGKWRIDELTPGVEYTVSFELPEGYKATDALVGEDRGVDSNGLRSTVTLKPGEYNDTYDLGVYQPASIGDFVWEDTNGDGIQDEGEPPVPNTIVRVTGPNGETHTTATDKDGKWSVDGLTPGVEYTVEFTPPAGYKVTKAEQGEDRGKDSNPLSSTVSLKPGENNTTYDLGLIKPASVGDRVWVDENADGIQDENEKNGVPNAKVTVTAPEGVDEQPRTTTTDDKGNWRIDGLTPGVEYTVTFELPEGVSATKSLVGDDRGVDSNELSTKITLESGQHDPTIDLGVVPASIGDRVWLDEGDEEKVGRADGIQDDGEGGIPDVVVRVSRPGEEVRETKTGAGGTWKIEGLTPGVDDYRVEFDAPDGFRISPTKAGDAAVDSNGLSDKVAALKSGEFNDTYDLGLFIEVPETTTVTTPVPTVETTTVPTPCDCSPTTVPKTVTSKVPVPTTKTQSVPTTLTTKVPVPTTVPTTTTQVMSTTKTTEVPVPTTLTTEVPVPTTKTQAVPTTLTTQVPVPTTLTTEVPVPTTVTSEVPVPTTVPTTTTQAVPTTVEKPVPVPTTVRSTTTAEAPKRGTIGDKVWEDTNGDGKEDPDEKTGIPNVPVVIVDKDGNEVTRTVTDKDGNWKADVEPGEYTVRYEPGDRTPSDPEQVKRTVTIKPGEKRDDIDLGVLPSGSVGDRVWNDEDGDGEQGEDEKGIPNVIVEVSREGEPTRTTHTDENGDWKIEGLNPNAEYDIRFIKPEGWEVTGKVPGSDESGLVSKVTVKPNEYNDSYDLGLKKVDPGCDCEPVKPGTIGDRVWIDLNGNGKQDPNETEGAPDVTVIVRDKDGNEVTRTVTDEDGNWKVTVEPGDYEIEYRPRDWKPTDPKRVTQKVTVEEGKEYLDLDLGVQKPKPGEPTPPTGEPQPQPEKGSSTETLDRCVANAVRSPLLYLVPVALLGAFGGEIARPYMGAINEQVNQINAQFQEAMRRNSPDWGQGGRGGRDDDQFAELRGQIDAANRRIAELGQDPNVQRFGTVAAGVIGLIAAGGVLYDWCSNEKGEAFTSIGGSSSKDAA</sequence>
<reference evidence="6" key="1">
    <citation type="submission" date="2022-02" db="EMBL/GenBank/DDBJ databases">
        <title>Corynebacterium sp. from urogenital microbiome.</title>
        <authorList>
            <person name="Cappelli E.A."/>
            <person name="Ribeiro T.G."/>
            <person name="Peixe L."/>
        </authorList>
    </citation>
    <scope>NUCLEOTIDE SEQUENCE</scope>
    <source>
        <strain evidence="6">C8Ua_144</strain>
    </source>
</reference>
<dbReference type="SUPFAM" id="SSF117074">
    <property type="entry name" value="Hypothetical protein PA1324"/>
    <property type="match status" value="8"/>
</dbReference>
<dbReference type="InterPro" id="IPR013783">
    <property type="entry name" value="Ig-like_fold"/>
</dbReference>
<feature type="domain" description="SD-repeat containing protein B" evidence="5">
    <location>
        <begin position="482"/>
        <end position="592"/>
    </location>
</feature>
<feature type="domain" description="SD-repeat containing protein B" evidence="5">
    <location>
        <begin position="978"/>
        <end position="1071"/>
    </location>
</feature>
<dbReference type="PANTHER" id="PTHR23303">
    <property type="entry name" value="CARBOXYPEPTIDASE REGULATORY REGION-CONTAINING"/>
    <property type="match status" value="1"/>
</dbReference>
<feature type="region of interest" description="Disordered" evidence="4">
    <location>
        <begin position="445"/>
        <end position="474"/>
    </location>
</feature>
<feature type="compositionally biased region" description="Pro residues" evidence="4">
    <location>
        <begin position="1195"/>
        <end position="1207"/>
    </location>
</feature>
<feature type="region of interest" description="Disordered" evidence="4">
    <location>
        <begin position="29"/>
        <end position="59"/>
    </location>
</feature>
<evidence type="ECO:0000256" key="3">
    <source>
        <dbReference type="ARBA" id="ARBA00022729"/>
    </source>
</evidence>
<feature type="region of interest" description="Disordered" evidence="4">
    <location>
        <begin position="966"/>
        <end position="997"/>
    </location>
</feature>
<feature type="domain" description="SD-repeat containing protein B" evidence="5">
    <location>
        <begin position="372"/>
        <end position="478"/>
    </location>
</feature>
<dbReference type="InterPro" id="IPR051417">
    <property type="entry name" value="SDr/BOS_complex"/>
</dbReference>
<keyword evidence="7" id="KW-1185">Reference proteome</keyword>
<feature type="region of interest" description="Disordered" evidence="4">
    <location>
        <begin position="1184"/>
        <end position="1215"/>
    </location>
</feature>
<feature type="region of interest" description="Disordered" evidence="4">
    <location>
        <begin position="881"/>
        <end position="903"/>
    </location>
</feature>
<comment type="subcellular location">
    <subcellularLocation>
        <location evidence="1">Secreted</location>
    </subcellularLocation>
</comment>
<feature type="domain" description="SD-repeat containing protein B" evidence="5">
    <location>
        <begin position="595"/>
        <end position="709"/>
    </location>
</feature>
<name>A0ABT4R5Q0_9CORY</name>
<feature type="domain" description="SD-repeat containing protein B" evidence="5">
    <location>
        <begin position="259"/>
        <end position="368"/>
    </location>
</feature>
<comment type="caution">
    <text evidence="6">The sequence shown here is derived from an EMBL/GenBank/DDBJ whole genome shotgun (WGS) entry which is preliminary data.</text>
</comment>
<dbReference type="PANTHER" id="PTHR23303:SF15">
    <property type="entry name" value="COLOSSIN-A"/>
    <property type="match status" value="1"/>
</dbReference>
<feature type="region of interest" description="Disordered" evidence="4">
    <location>
        <begin position="402"/>
        <end position="421"/>
    </location>
</feature>
<dbReference type="Proteomes" id="UP001146453">
    <property type="component" value="Unassembled WGS sequence"/>
</dbReference>
<feature type="compositionally biased region" description="Basic and acidic residues" evidence="4">
    <location>
        <begin position="445"/>
        <end position="455"/>
    </location>
</feature>
<feature type="domain" description="SD-repeat containing protein B" evidence="5">
    <location>
        <begin position="879"/>
        <end position="949"/>
    </location>
</feature>
<keyword evidence="2" id="KW-0964">Secreted</keyword>
<feature type="domain" description="SD-repeat containing protein B" evidence="5">
    <location>
        <begin position="142"/>
        <end position="247"/>
    </location>
</feature>
<dbReference type="Pfam" id="PF17210">
    <property type="entry name" value="SdrD_B"/>
    <property type="match status" value="8"/>
</dbReference>
<evidence type="ECO:0000259" key="5">
    <source>
        <dbReference type="Pfam" id="PF17210"/>
    </source>
</evidence>
<feature type="compositionally biased region" description="Polar residues" evidence="4">
    <location>
        <begin position="457"/>
        <end position="474"/>
    </location>
</feature>
<dbReference type="InterPro" id="IPR033764">
    <property type="entry name" value="Sdr_B"/>
</dbReference>
<keyword evidence="3" id="KW-0732">Signal</keyword>
<proteinExistence type="predicted"/>
<evidence type="ECO:0000256" key="2">
    <source>
        <dbReference type="ARBA" id="ARBA00022525"/>
    </source>
</evidence>
<feature type="compositionally biased region" description="Basic and acidic residues" evidence="4">
    <location>
        <begin position="881"/>
        <end position="900"/>
    </location>
</feature>
<accession>A0ABT4R5Q0</accession>
<evidence type="ECO:0000256" key="4">
    <source>
        <dbReference type="SAM" id="MobiDB-lite"/>
    </source>
</evidence>
<feature type="compositionally biased region" description="Acidic residues" evidence="4">
    <location>
        <begin position="986"/>
        <end position="995"/>
    </location>
</feature>
<protein>
    <submittedName>
        <fullName evidence="6">Carboxypeptidase regulatory-like domain-containing protein</fullName>
    </submittedName>
</protein>
<organism evidence="6 7">
    <name type="scientific">Corynebacterium lehmanniae</name>
    <dbReference type="NCBI Taxonomy" id="2913497"/>
    <lineage>
        <taxon>Bacteria</taxon>
        <taxon>Bacillati</taxon>
        <taxon>Actinomycetota</taxon>
        <taxon>Actinomycetes</taxon>
        <taxon>Mycobacteriales</taxon>
        <taxon>Corynebacteriaceae</taxon>
        <taxon>Corynebacterium</taxon>
    </lineage>
</organism>
<dbReference type="EMBL" id="JAKMUR010000002">
    <property type="protein sequence ID" value="MCZ9290849.1"/>
    <property type="molecule type" value="Genomic_DNA"/>
</dbReference>